<dbReference type="InterPro" id="IPR001647">
    <property type="entry name" value="HTH_TetR"/>
</dbReference>
<dbReference type="GO" id="GO:0003700">
    <property type="term" value="F:DNA-binding transcription factor activity"/>
    <property type="evidence" value="ECO:0007669"/>
    <property type="project" value="TreeGrafter"/>
</dbReference>
<feature type="DNA-binding region" description="H-T-H motif" evidence="4">
    <location>
        <begin position="23"/>
        <end position="42"/>
    </location>
</feature>
<feature type="domain" description="HTH tetR-type" evidence="5">
    <location>
        <begin position="1"/>
        <end position="60"/>
    </location>
</feature>
<evidence type="ECO:0000313" key="7">
    <source>
        <dbReference type="Proteomes" id="UP000272400"/>
    </source>
</evidence>
<keyword evidence="2 4" id="KW-0238">DNA-binding</keyword>
<dbReference type="EMBL" id="RJKE01000001">
    <property type="protein sequence ID" value="ROO83290.1"/>
    <property type="molecule type" value="Genomic_DNA"/>
</dbReference>
<keyword evidence="1" id="KW-0805">Transcription regulation</keyword>
<dbReference type="SUPFAM" id="SSF48498">
    <property type="entry name" value="Tetracyclin repressor-like, C-terminal domain"/>
    <property type="match status" value="1"/>
</dbReference>
<dbReference type="PANTHER" id="PTHR30055:SF234">
    <property type="entry name" value="HTH-TYPE TRANSCRIPTIONAL REGULATOR BETI"/>
    <property type="match status" value="1"/>
</dbReference>
<protein>
    <submittedName>
        <fullName evidence="6">TetR family transcriptional regulator</fullName>
    </submittedName>
</protein>
<evidence type="ECO:0000259" key="5">
    <source>
        <dbReference type="PROSITE" id="PS50977"/>
    </source>
</evidence>
<keyword evidence="7" id="KW-1185">Reference proteome</keyword>
<dbReference type="Proteomes" id="UP000272400">
    <property type="component" value="Unassembled WGS sequence"/>
</dbReference>
<dbReference type="PANTHER" id="PTHR30055">
    <property type="entry name" value="HTH-TYPE TRANSCRIPTIONAL REGULATOR RUTR"/>
    <property type="match status" value="1"/>
</dbReference>
<dbReference type="InterPro" id="IPR009057">
    <property type="entry name" value="Homeodomain-like_sf"/>
</dbReference>
<dbReference type="RefSeq" id="WP_123662344.1">
    <property type="nucleotide sequence ID" value="NZ_RJKE01000001.1"/>
</dbReference>
<reference evidence="6 7" key="1">
    <citation type="submission" date="2018-11" db="EMBL/GenBank/DDBJ databases">
        <title>Sequencing the genomes of 1000 actinobacteria strains.</title>
        <authorList>
            <person name="Klenk H.-P."/>
        </authorList>
    </citation>
    <scope>NUCLEOTIDE SEQUENCE [LARGE SCALE GENOMIC DNA]</scope>
    <source>
        <strain evidence="6 7">DSM 44254</strain>
    </source>
</reference>
<dbReference type="Pfam" id="PF00440">
    <property type="entry name" value="TetR_N"/>
    <property type="match status" value="1"/>
</dbReference>
<evidence type="ECO:0000256" key="3">
    <source>
        <dbReference type="ARBA" id="ARBA00023163"/>
    </source>
</evidence>
<organism evidence="6 7">
    <name type="scientific">Actinocorallia herbida</name>
    <dbReference type="NCBI Taxonomy" id="58109"/>
    <lineage>
        <taxon>Bacteria</taxon>
        <taxon>Bacillati</taxon>
        <taxon>Actinomycetota</taxon>
        <taxon>Actinomycetes</taxon>
        <taxon>Streptosporangiales</taxon>
        <taxon>Thermomonosporaceae</taxon>
        <taxon>Actinocorallia</taxon>
    </lineage>
</organism>
<proteinExistence type="predicted"/>
<evidence type="ECO:0000256" key="2">
    <source>
        <dbReference type="ARBA" id="ARBA00023125"/>
    </source>
</evidence>
<dbReference type="Gene3D" id="1.10.357.10">
    <property type="entry name" value="Tetracycline Repressor, domain 2"/>
    <property type="match status" value="1"/>
</dbReference>
<keyword evidence="3" id="KW-0804">Transcription</keyword>
<name>A0A3N1CPQ5_9ACTN</name>
<dbReference type="Pfam" id="PF17937">
    <property type="entry name" value="TetR_C_28"/>
    <property type="match status" value="1"/>
</dbReference>
<dbReference type="InterPro" id="IPR050109">
    <property type="entry name" value="HTH-type_TetR-like_transc_reg"/>
</dbReference>
<comment type="caution">
    <text evidence="6">The sequence shown here is derived from an EMBL/GenBank/DDBJ whole genome shotgun (WGS) entry which is preliminary data.</text>
</comment>
<evidence type="ECO:0000256" key="1">
    <source>
        <dbReference type="ARBA" id="ARBA00023015"/>
    </source>
</evidence>
<evidence type="ECO:0000256" key="4">
    <source>
        <dbReference type="PROSITE-ProRule" id="PRU00335"/>
    </source>
</evidence>
<sequence>MKRDALLDAAEAVLCELGSQALTLNAVAERAAVSKGGLLYHFPTKEALTGALVGRVIDEFDALVAEHAARGGSYTRGFVEASFEILAAPSGERTARRWAAITAAACSAELRTPLSEAMHRWHHRDPGEEPDPLTASVVRLAAEGLWEVSAQDPGGYSAEQYAALRRRMLDLL</sequence>
<evidence type="ECO:0000313" key="6">
    <source>
        <dbReference type="EMBL" id="ROO83290.1"/>
    </source>
</evidence>
<dbReference type="PRINTS" id="PR00455">
    <property type="entry name" value="HTHTETR"/>
</dbReference>
<gene>
    <name evidence="6" type="ORF">EDD29_0786</name>
</gene>
<accession>A0A3N1CPQ5</accession>
<dbReference type="InterPro" id="IPR041479">
    <property type="entry name" value="TetR_CgmR_C"/>
</dbReference>
<dbReference type="InterPro" id="IPR036271">
    <property type="entry name" value="Tet_transcr_reg_TetR-rel_C_sf"/>
</dbReference>
<dbReference type="PROSITE" id="PS50977">
    <property type="entry name" value="HTH_TETR_2"/>
    <property type="match status" value="1"/>
</dbReference>
<dbReference type="AlphaFoldDB" id="A0A3N1CPQ5"/>
<dbReference type="OrthoDB" id="9806334at2"/>
<dbReference type="SUPFAM" id="SSF46689">
    <property type="entry name" value="Homeodomain-like"/>
    <property type="match status" value="1"/>
</dbReference>
<dbReference type="GO" id="GO:0000976">
    <property type="term" value="F:transcription cis-regulatory region binding"/>
    <property type="evidence" value="ECO:0007669"/>
    <property type="project" value="TreeGrafter"/>
</dbReference>